<dbReference type="Proteomes" id="UP000241462">
    <property type="component" value="Unassembled WGS sequence"/>
</dbReference>
<dbReference type="AlphaFoldDB" id="A0A2T2ZYD1"/>
<proteinExistence type="predicted"/>
<gene>
    <name evidence="2" type="ORF">BD289DRAFT_442306</name>
</gene>
<sequence length="234" mass="25874">MSYVTTVPWYRLAALPVLSPLWGYNPADHQTDCLESLMFYTVAAGRRLTDAERDSILEHITRTGVAASYDRPLAIGVAAWLMTRSWAKSRPIKHGGPLYNAASASTYSPYAQQYHHHAHVQPISTGTLGADGHITHFSGPHPPPPPPQQQPQQPYFASARGSGSQVLGAFVRRVARTGAVGLSCFAGYLALRIPYRHLLGMREVEAVSHDFRLEAVCHDMDNTMKNRSNRRDVD</sequence>
<dbReference type="InParanoid" id="A0A2T2ZYD1"/>
<dbReference type="OrthoDB" id="4204700at2759"/>
<feature type="region of interest" description="Disordered" evidence="1">
    <location>
        <begin position="131"/>
        <end position="159"/>
    </location>
</feature>
<name>A0A2T2ZYD1_9PEZI</name>
<dbReference type="EMBL" id="KZ678564">
    <property type="protein sequence ID" value="PSR79511.1"/>
    <property type="molecule type" value="Genomic_DNA"/>
</dbReference>
<reference evidence="2 3" key="1">
    <citation type="journal article" date="2018" name="Mycol. Prog.">
        <title>Coniella lustricola, a new species from submerged detritus.</title>
        <authorList>
            <person name="Raudabaugh D.B."/>
            <person name="Iturriaga T."/>
            <person name="Carver A."/>
            <person name="Mondo S."/>
            <person name="Pangilinan J."/>
            <person name="Lipzen A."/>
            <person name="He G."/>
            <person name="Amirebrahimi M."/>
            <person name="Grigoriev I.V."/>
            <person name="Miller A.N."/>
        </authorList>
    </citation>
    <scope>NUCLEOTIDE SEQUENCE [LARGE SCALE GENOMIC DNA]</scope>
    <source>
        <strain evidence="2 3">B22-T-1</strain>
    </source>
</reference>
<protein>
    <submittedName>
        <fullName evidence="2">Uncharacterized protein</fullName>
    </submittedName>
</protein>
<feature type="compositionally biased region" description="Pro residues" evidence="1">
    <location>
        <begin position="140"/>
        <end position="149"/>
    </location>
</feature>
<evidence type="ECO:0000313" key="3">
    <source>
        <dbReference type="Proteomes" id="UP000241462"/>
    </source>
</evidence>
<keyword evidence="3" id="KW-1185">Reference proteome</keyword>
<evidence type="ECO:0000313" key="2">
    <source>
        <dbReference type="EMBL" id="PSR79511.1"/>
    </source>
</evidence>
<accession>A0A2T2ZYD1</accession>
<organism evidence="2 3">
    <name type="scientific">Coniella lustricola</name>
    <dbReference type="NCBI Taxonomy" id="2025994"/>
    <lineage>
        <taxon>Eukaryota</taxon>
        <taxon>Fungi</taxon>
        <taxon>Dikarya</taxon>
        <taxon>Ascomycota</taxon>
        <taxon>Pezizomycotina</taxon>
        <taxon>Sordariomycetes</taxon>
        <taxon>Sordariomycetidae</taxon>
        <taxon>Diaporthales</taxon>
        <taxon>Schizoparmaceae</taxon>
        <taxon>Coniella</taxon>
    </lineage>
</organism>
<evidence type="ECO:0000256" key="1">
    <source>
        <dbReference type="SAM" id="MobiDB-lite"/>
    </source>
</evidence>